<name>A0A8J5CCD1_CHIOP</name>
<proteinExistence type="predicted"/>
<evidence type="ECO:0000313" key="2">
    <source>
        <dbReference type="Proteomes" id="UP000770661"/>
    </source>
</evidence>
<sequence length="134" mass="15114">MIAYEKNNNLLFRRIVCPVPNALLQRTEYGSSCLTSEGAGEDDEEEPCWTVASSYLANDGTFSILLSRGPYLASCICCPAEPPSRTRYITQGNEEAEELIKRVMPEAIWSVTQTYEACQALYREHDFTSLMLCR</sequence>
<dbReference type="AlphaFoldDB" id="A0A8J5CCD1"/>
<gene>
    <name evidence="1" type="ORF">GWK47_024598</name>
</gene>
<protein>
    <submittedName>
        <fullName evidence="1">Uncharacterized protein</fullName>
    </submittedName>
</protein>
<keyword evidence="2" id="KW-1185">Reference proteome</keyword>
<accession>A0A8J5CCD1</accession>
<comment type="caution">
    <text evidence="1">The sequence shown here is derived from an EMBL/GenBank/DDBJ whole genome shotgun (WGS) entry which is preliminary data.</text>
</comment>
<reference evidence="1" key="1">
    <citation type="submission" date="2020-07" db="EMBL/GenBank/DDBJ databases">
        <title>The High-quality genome of the commercially important snow crab, Chionoecetes opilio.</title>
        <authorList>
            <person name="Jeong J.-H."/>
            <person name="Ryu S."/>
        </authorList>
    </citation>
    <scope>NUCLEOTIDE SEQUENCE</scope>
    <source>
        <strain evidence="1">MADBK_172401_WGS</strain>
        <tissue evidence="1">Digestive gland</tissue>
    </source>
</reference>
<dbReference type="Proteomes" id="UP000770661">
    <property type="component" value="Unassembled WGS sequence"/>
</dbReference>
<evidence type="ECO:0000313" key="1">
    <source>
        <dbReference type="EMBL" id="KAG0704989.1"/>
    </source>
</evidence>
<dbReference type="EMBL" id="JACEEZ010025079">
    <property type="protein sequence ID" value="KAG0704989.1"/>
    <property type="molecule type" value="Genomic_DNA"/>
</dbReference>
<organism evidence="1 2">
    <name type="scientific">Chionoecetes opilio</name>
    <name type="common">Atlantic snow crab</name>
    <name type="synonym">Cancer opilio</name>
    <dbReference type="NCBI Taxonomy" id="41210"/>
    <lineage>
        <taxon>Eukaryota</taxon>
        <taxon>Metazoa</taxon>
        <taxon>Ecdysozoa</taxon>
        <taxon>Arthropoda</taxon>
        <taxon>Crustacea</taxon>
        <taxon>Multicrustacea</taxon>
        <taxon>Malacostraca</taxon>
        <taxon>Eumalacostraca</taxon>
        <taxon>Eucarida</taxon>
        <taxon>Decapoda</taxon>
        <taxon>Pleocyemata</taxon>
        <taxon>Brachyura</taxon>
        <taxon>Eubrachyura</taxon>
        <taxon>Majoidea</taxon>
        <taxon>Majidae</taxon>
        <taxon>Chionoecetes</taxon>
    </lineage>
</organism>